<feature type="domain" description="Glycosyl transferase family 1" evidence="1">
    <location>
        <begin position="163"/>
        <end position="315"/>
    </location>
</feature>
<dbReference type="Pfam" id="PF13439">
    <property type="entry name" value="Glyco_transf_4"/>
    <property type="match status" value="1"/>
</dbReference>
<accession>A0ABZ3E6R0</accession>
<keyword evidence="4" id="KW-1185">Reference proteome</keyword>
<protein>
    <submittedName>
        <fullName evidence="3">Glycosyltransferase family 4 protein</fullName>
        <ecNumber evidence="3">2.4.-.-</ecNumber>
    </submittedName>
</protein>
<keyword evidence="3" id="KW-0808">Transferase</keyword>
<dbReference type="Proteomes" id="UP001445268">
    <property type="component" value="Chromosome"/>
</dbReference>
<dbReference type="SUPFAM" id="SSF53756">
    <property type="entry name" value="UDP-Glycosyltransferase/glycogen phosphorylase"/>
    <property type="match status" value="1"/>
</dbReference>
<dbReference type="GO" id="GO:0016757">
    <property type="term" value="F:glycosyltransferase activity"/>
    <property type="evidence" value="ECO:0007669"/>
    <property type="project" value="UniProtKB-KW"/>
</dbReference>
<evidence type="ECO:0000313" key="4">
    <source>
        <dbReference type="Proteomes" id="UP001445268"/>
    </source>
</evidence>
<reference evidence="3 4" key="1">
    <citation type="submission" date="2024-04" db="EMBL/GenBank/DDBJ databases">
        <title>Marinobacter sp. SBY-1.</title>
        <authorList>
            <person name="Pan C."/>
        </authorList>
    </citation>
    <scope>NUCLEOTIDE SEQUENCE [LARGE SCALE GENOMIC DNA]</scope>
    <source>
        <strain evidence="3 4">SBY-1</strain>
    </source>
</reference>
<feature type="domain" description="Glycosyltransferase subfamily 4-like N-terminal" evidence="2">
    <location>
        <begin position="14"/>
        <end position="144"/>
    </location>
</feature>
<dbReference type="InterPro" id="IPR001296">
    <property type="entry name" value="Glyco_trans_1"/>
</dbReference>
<keyword evidence="3" id="KW-0328">Glycosyltransferase</keyword>
<dbReference type="PANTHER" id="PTHR12526">
    <property type="entry name" value="GLYCOSYLTRANSFERASE"/>
    <property type="match status" value="1"/>
</dbReference>
<sequence>MHICHVNLASGFAGGERQTVNLIRFLAESGVEQTLIAKPDNQMISELKELPVEIRSTSHFLREHGGGRWDLIHCHDGKAVYWGLIESLIRKTPYIVTRRVENPLKNKRVTRAAYGRALSVVCLSRAVSAAVKKLLPEARCPIIPSSYSGFDGDPVTVSEIRKRYAPKFIVGQVGSLFRIKGYHVTIEAARILGKSRSDIDFVFLGKGPELENLKVQAEGLPSVHFVGHQSDVGSWLEAMDLLAFPSLQEGLGSTVLEAMQHRTPVIGSNVGGIPDMIENGRNGLLVEPEDAEALAAAISKLLDDAPLRARLAEQALVDLERFSPEAVGNAYLDLYSQLV</sequence>
<dbReference type="Gene3D" id="3.40.50.2000">
    <property type="entry name" value="Glycogen Phosphorylase B"/>
    <property type="match status" value="2"/>
</dbReference>
<evidence type="ECO:0000313" key="3">
    <source>
        <dbReference type="EMBL" id="XAF54570.1"/>
    </source>
</evidence>
<dbReference type="PANTHER" id="PTHR12526:SF637">
    <property type="entry name" value="GLYCOSYLTRANSFERASE EPSF-RELATED"/>
    <property type="match status" value="1"/>
</dbReference>
<dbReference type="RefSeq" id="WP_342631814.1">
    <property type="nucleotide sequence ID" value="NZ_CP152380.1"/>
</dbReference>
<dbReference type="EC" id="2.4.-.-" evidence="3"/>
<evidence type="ECO:0000259" key="2">
    <source>
        <dbReference type="Pfam" id="PF13439"/>
    </source>
</evidence>
<proteinExistence type="predicted"/>
<organism evidence="3 4">
    <name type="scientific">Marinobacter alkaliphilus</name>
    <dbReference type="NCBI Taxonomy" id="254719"/>
    <lineage>
        <taxon>Bacteria</taxon>
        <taxon>Pseudomonadati</taxon>
        <taxon>Pseudomonadota</taxon>
        <taxon>Gammaproteobacteria</taxon>
        <taxon>Pseudomonadales</taxon>
        <taxon>Marinobacteraceae</taxon>
        <taxon>Marinobacter</taxon>
    </lineage>
</organism>
<dbReference type="EMBL" id="CP152380">
    <property type="protein sequence ID" value="XAF54570.1"/>
    <property type="molecule type" value="Genomic_DNA"/>
</dbReference>
<name>A0ABZ3E6R0_9GAMM</name>
<dbReference type="CDD" id="cd03801">
    <property type="entry name" value="GT4_PimA-like"/>
    <property type="match status" value="1"/>
</dbReference>
<dbReference type="InterPro" id="IPR028098">
    <property type="entry name" value="Glyco_trans_4-like_N"/>
</dbReference>
<gene>
    <name evidence="3" type="ORF">AAGT77_03210</name>
</gene>
<evidence type="ECO:0000259" key="1">
    <source>
        <dbReference type="Pfam" id="PF00534"/>
    </source>
</evidence>
<dbReference type="Pfam" id="PF00534">
    <property type="entry name" value="Glycos_transf_1"/>
    <property type="match status" value="1"/>
</dbReference>